<dbReference type="GO" id="GO:0005783">
    <property type="term" value="C:endoplasmic reticulum"/>
    <property type="evidence" value="ECO:0007669"/>
    <property type="project" value="UniProtKB-SubCell"/>
</dbReference>
<feature type="chain" id="PRO_5040495068" description="J domain-containing protein" evidence="6">
    <location>
        <begin position="18"/>
        <end position="598"/>
    </location>
</feature>
<dbReference type="CDD" id="cd06257">
    <property type="entry name" value="DnaJ"/>
    <property type="match status" value="1"/>
</dbReference>
<dbReference type="Pfam" id="PF13432">
    <property type="entry name" value="TPR_16"/>
    <property type="match status" value="1"/>
</dbReference>
<reference evidence="8" key="1">
    <citation type="submission" date="2020-11" db="EMBL/GenBank/DDBJ databases">
        <authorList>
            <consortium name="DOE Joint Genome Institute"/>
            <person name="Ahrendt S."/>
            <person name="Riley R."/>
            <person name="Andreopoulos W."/>
            <person name="Labutti K."/>
            <person name="Pangilinan J."/>
            <person name="Ruiz-Duenas F.J."/>
            <person name="Barrasa J.M."/>
            <person name="Sanchez-Garcia M."/>
            <person name="Camarero S."/>
            <person name="Miyauchi S."/>
            <person name="Serrano A."/>
            <person name="Linde D."/>
            <person name="Babiker R."/>
            <person name="Drula E."/>
            <person name="Ayuso-Fernandez I."/>
            <person name="Pacheco R."/>
            <person name="Padilla G."/>
            <person name="Ferreira P."/>
            <person name="Barriuso J."/>
            <person name="Kellner H."/>
            <person name="Castanera R."/>
            <person name="Alfaro M."/>
            <person name="Ramirez L."/>
            <person name="Pisabarro A.G."/>
            <person name="Kuo A."/>
            <person name="Tritt A."/>
            <person name="Lipzen A."/>
            <person name="He G."/>
            <person name="Yan M."/>
            <person name="Ng V."/>
            <person name="Cullen D."/>
            <person name="Martin F."/>
            <person name="Rosso M.-N."/>
            <person name="Henrissat B."/>
            <person name="Hibbett D."/>
            <person name="Martinez A.T."/>
            <person name="Grigoriev I.V."/>
        </authorList>
    </citation>
    <scope>NUCLEOTIDE SEQUENCE</scope>
    <source>
        <strain evidence="8">CBS 506.95</strain>
    </source>
</reference>
<dbReference type="SUPFAM" id="SSF48452">
    <property type="entry name" value="TPR-like"/>
    <property type="match status" value="1"/>
</dbReference>
<dbReference type="OrthoDB" id="1726119at2759"/>
<dbReference type="SUPFAM" id="SSF46565">
    <property type="entry name" value="Chaperone J-domain"/>
    <property type="match status" value="1"/>
</dbReference>
<dbReference type="SMART" id="SM00028">
    <property type="entry name" value="TPR"/>
    <property type="match status" value="4"/>
</dbReference>
<evidence type="ECO:0000256" key="1">
    <source>
        <dbReference type="ARBA" id="ARBA00004240"/>
    </source>
</evidence>
<evidence type="ECO:0000256" key="5">
    <source>
        <dbReference type="SAM" id="MobiDB-lite"/>
    </source>
</evidence>
<evidence type="ECO:0000313" key="9">
    <source>
        <dbReference type="Proteomes" id="UP000807306"/>
    </source>
</evidence>
<dbReference type="Gene3D" id="1.10.287.110">
    <property type="entry name" value="DnaJ domain"/>
    <property type="match status" value="1"/>
</dbReference>
<evidence type="ECO:0000313" key="8">
    <source>
        <dbReference type="EMBL" id="KAF9530873.1"/>
    </source>
</evidence>
<keyword evidence="4" id="KW-0802">TPR repeat</keyword>
<dbReference type="GO" id="GO:0051787">
    <property type="term" value="F:misfolded protein binding"/>
    <property type="evidence" value="ECO:0007669"/>
    <property type="project" value="TreeGrafter"/>
</dbReference>
<dbReference type="EMBL" id="MU157837">
    <property type="protein sequence ID" value="KAF9530873.1"/>
    <property type="molecule type" value="Genomic_DNA"/>
</dbReference>
<dbReference type="PANTHER" id="PTHR44140">
    <property type="entry name" value="LD25575P"/>
    <property type="match status" value="1"/>
</dbReference>
<organism evidence="8 9">
    <name type="scientific">Crepidotus variabilis</name>
    <dbReference type="NCBI Taxonomy" id="179855"/>
    <lineage>
        <taxon>Eukaryota</taxon>
        <taxon>Fungi</taxon>
        <taxon>Dikarya</taxon>
        <taxon>Basidiomycota</taxon>
        <taxon>Agaricomycotina</taxon>
        <taxon>Agaricomycetes</taxon>
        <taxon>Agaricomycetidae</taxon>
        <taxon>Agaricales</taxon>
        <taxon>Agaricineae</taxon>
        <taxon>Crepidotaceae</taxon>
        <taxon>Crepidotus</taxon>
    </lineage>
</organism>
<dbReference type="GO" id="GO:0034975">
    <property type="term" value="P:protein folding in endoplasmic reticulum"/>
    <property type="evidence" value="ECO:0007669"/>
    <property type="project" value="TreeGrafter"/>
</dbReference>
<keyword evidence="9" id="KW-1185">Reference proteome</keyword>
<feature type="repeat" description="TPR" evidence="4">
    <location>
        <begin position="71"/>
        <end position="104"/>
    </location>
</feature>
<dbReference type="SMART" id="SM00271">
    <property type="entry name" value="DnaJ"/>
    <property type="match status" value="1"/>
</dbReference>
<evidence type="ECO:0000256" key="2">
    <source>
        <dbReference type="ARBA" id="ARBA00022729"/>
    </source>
</evidence>
<dbReference type="PROSITE" id="PS50005">
    <property type="entry name" value="TPR"/>
    <property type="match status" value="1"/>
</dbReference>
<dbReference type="InterPro" id="IPR001623">
    <property type="entry name" value="DnaJ_domain"/>
</dbReference>
<proteinExistence type="predicted"/>
<dbReference type="InterPro" id="IPR019734">
    <property type="entry name" value="TPR_rpt"/>
</dbReference>
<dbReference type="Proteomes" id="UP000807306">
    <property type="component" value="Unassembled WGS sequence"/>
</dbReference>
<keyword evidence="2 6" id="KW-0732">Signal</keyword>
<name>A0A9P6EJI6_9AGAR</name>
<evidence type="ECO:0000256" key="6">
    <source>
        <dbReference type="SAM" id="SignalP"/>
    </source>
</evidence>
<sequence length="598" mass="65803">MRLLSLTTLLFLGHASLNPNLSFATAADSGGVYPPGLGPLISKANVLLSAGQFGEAAKVYTEAIDQMPSDYVLYYKRATAYFSLQRHSSALEDFEKVLSLTSNTFDNAYLMKSRIHVREGNFDLASSSLSLYTKAKGKDKEGDEVAHDIEEGRKWKNQTSKERHSGEWTPCVESASQALRVSPHSHVVRLWRAECALAAEDIESTVGDLTRLSHLLQPSTYLITRIFRLSYFLLPSSVPGVTGSAPLNTLKQCLHYDPDSKPCLAMRRMLKAFDKSFEKLDNLLGAEDWRGIVKLLISPGQGKNGDLWRRWEDALAENVGSHGAILPLVPKAMLDSEEPNPTSEKKKMAEIPLPLYTKISPHRHTLVKALCKAYTRLADVVKSSDDYKAQTNKWCEELLTLKGKSEDTDGLVGRGEGLLWKEEWEDAVRTFEKAFEASGRGDRDIHQRLVKAQKLLKQSKQKDYYKVLGVARDADAKTIKKAFRRAAKIAHPDKGGSEAKMAALNQAYEVLYSPELRARYDAGDDPNDPMAGAYGGGGNPFAGGFQGGQFNFGGGGGGHPFAQFFQQTPPGSHGHSQRTHQGGGQGGQQGGFQFHFGH</sequence>
<dbReference type="InterPro" id="IPR051727">
    <property type="entry name" value="DnaJ_C3_Co-chaperones"/>
</dbReference>
<dbReference type="GO" id="GO:0051087">
    <property type="term" value="F:protein-folding chaperone binding"/>
    <property type="evidence" value="ECO:0007669"/>
    <property type="project" value="TreeGrafter"/>
</dbReference>
<comment type="subcellular location">
    <subcellularLocation>
        <location evidence="1">Endoplasmic reticulum</location>
    </subcellularLocation>
</comment>
<feature type="compositionally biased region" description="Gly residues" evidence="5">
    <location>
        <begin position="581"/>
        <end position="590"/>
    </location>
</feature>
<feature type="domain" description="J" evidence="7">
    <location>
        <begin position="463"/>
        <end position="524"/>
    </location>
</feature>
<dbReference type="AlphaFoldDB" id="A0A9P6EJI6"/>
<dbReference type="InterPro" id="IPR011990">
    <property type="entry name" value="TPR-like_helical_dom_sf"/>
</dbReference>
<feature type="signal peptide" evidence="6">
    <location>
        <begin position="1"/>
        <end position="17"/>
    </location>
</feature>
<comment type="caution">
    <text evidence="8">The sequence shown here is derived from an EMBL/GenBank/DDBJ whole genome shotgun (WGS) entry which is preliminary data.</text>
</comment>
<dbReference type="Pfam" id="PF00226">
    <property type="entry name" value="DnaJ"/>
    <property type="match status" value="1"/>
</dbReference>
<dbReference type="PANTHER" id="PTHR44140:SF2">
    <property type="entry name" value="LD25575P"/>
    <property type="match status" value="1"/>
</dbReference>
<feature type="region of interest" description="Disordered" evidence="5">
    <location>
        <begin position="567"/>
        <end position="590"/>
    </location>
</feature>
<dbReference type="Gene3D" id="1.25.40.10">
    <property type="entry name" value="Tetratricopeptide repeat domain"/>
    <property type="match status" value="2"/>
</dbReference>
<dbReference type="PROSITE" id="PS50076">
    <property type="entry name" value="DNAJ_2"/>
    <property type="match status" value="1"/>
</dbReference>
<accession>A0A9P6EJI6</accession>
<protein>
    <recommendedName>
        <fullName evidence="7">J domain-containing protein</fullName>
    </recommendedName>
</protein>
<dbReference type="PRINTS" id="PR00625">
    <property type="entry name" value="JDOMAIN"/>
</dbReference>
<keyword evidence="3" id="KW-0256">Endoplasmic reticulum</keyword>
<evidence type="ECO:0000259" key="7">
    <source>
        <dbReference type="PROSITE" id="PS50076"/>
    </source>
</evidence>
<gene>
    <name evidence="8" type="ORF">CPB83DRAFT_868305</name>
</gene>
<dbReference type="InterPro" id="IPR036869">
    <property type="entry name" value="J_dom_sf"/>
</dbReference>
<evidence type="ECO:0000256" key="3">
    <source>
        <dbReference type="ARBA" id="ARBA00022824"/>
    </source>
</evidence>
<evidence type="ECO:0000256" key="4">
    <source>
        <dbReference type="PROSITE-ProRule" id="PRU00339"/>
    </source>
</evidence>